<dbReference type="SMART" id="SM00490">
    <property type="entry name" value="HELICc"/>
    <property type="match status" value="1"/>
</dbReference>
<dbReference type="InterPro" id="IPR014001">
    <property type="entry name" value="Helicase_ATP-bd"/>
</dbReference>
<dbReference type="CDD" id="cd17996">
    <property type="entry name" value="DEXHc_SMARCA2_SMARCA4"/>
    <property type="match status" value="1"/>
</dbReference>
<dbReference type="InterPro" id="IPR000330">
    <property type="entry name" value="SNF2_N"/>
</dbReference>
<evidence type="ECO:0000256" key="12">
    <source>
        <dbReference type="SAM" id="MobiDB-lite"/>
    </source>
</evidence>
<keyword evidence="2" id="KW-0547">Nucleotide-binding</keyword>
<dbReference type="InterPro" id="IPR001487">
    <property type="entry name" value="Bromodomain"/>
</dbReference>
<dbReference type="Pfam" id="PF07529">
    <property type="entry name" value="HSA"/>
    <property type="match status" value="1"/>
</dbReference>
<dbReference type="Pfam" id="PF00439">
    <property type="entry name" value="Bromodomain"/>
    <property type="match status" value="1"/>
</dbReference>
<dbReference type="GO" id="GO:0006302">
    <property type="term" value="P:double-strand break repair"/>
    <property type="evidence" value="ECO:0007669"/>
    <property type="project" value="UniProtKB-ARBA"/>
</dbReference>
<organism evidence="18 19">
    <name type="scientific">Arxiozyma heterogenica</name>
    <dbReference type="NCBI Taxonomy" id="278026"/>
    <lineage>
        <taxon>Eukaryota</taxon>
        <taxon>Fungi</taxon>
        <taxon>Dikarya</taxon>
        <taxon>Ascomycota</taxon>
        <taxon>Saccharomycotina</taxon>
        <taxon>Saccharomycetes</taxon>
        <taxon>Saccharomycetales</taxon>
        <taxon>Saccharomycetaceae</taxon>
        <taxon>Arxiozyma</taxon>
    </lineage>
</organism>
<feature type="region of interest" description="Disordered" evidence="12">
    <location>
        <begin position="752"/>
        <end position="775"/>
    </location>
</feature>
<feature type="region of interest" description="Disordered" evidence="12">
    <location>
        <begin position="1487"/>
        <end position="1532"/>
    </location>
</feature>
<dbReference type="PROSITE" id="PS51666">
    <property type="entry name" value="QLQ"/>
    <property type="match status" value="1"/>
</dbReference>
<dbReference type="InterPro" id="IPR014978">
    <property type="entry name" value="Gln-Leu-Gln_QLQ"/>
</dbReference>
<dbReference type="Gene3D" id="1.20.5.170">
    <property type="match status" value="1"/>
</dbReference>
<dbReference type="PROSITE" id="PS50014">
    <property type="entry name" value="BROMODOMAIN_2"/>
    <property type="match status" value="1"/>
</dbReference>
<feature type="compositionally biased region" description="Basic and acidic residues" evidence="12">
    <location>
        <begin position="432"/>
        <end position="442"/>
    </location>
</feature>
<feature type="compositionally biased region" description="Polar residues" evidence="12">
    <location>
        <begin position="85"/>
        <end position="109"/>
    </location>
</feature>
<dbReference type="GO" id="GO:0006338">
    <property type="term" value="P:chromatin remodeling"/>
    <property type="evidence" value="ECO:0007669"/>
    <property type="project" value="UniProtKB-ARBA"/>
</dbReference>
<feature type="region of interest" description="Disordered" evidence="12">
    <location>
        <begin position="1382"/>
        <end position="1402"/>
    </location>
</feature>
<dbReference type="GO" id="GO:0006355">
    <property type="term" value="P:regulation of DNA-templated transcription"/>
    <property type="evidence" value="ECO:0007669"/>
    <property type="project" value="InterPro"/>
</dbReference>
<dbReference type="PROSITE" id="PS51194">
    <property type="entry name" value="HELICASE_CTER"/>
    <property type="match status" value="1"/>
</dbReference>
<dbReference type="SUPFAM" id="SSF52540">
    <property type="entry name" value="P-loop containing nucleoside triphosphate hydrolases"/>
    <property type="match status" value="2"/>
</dbReference>
<dbReference type="Pfam" id="PF08880">
    <property type="entry name" value="QLQ"/>
    <property type="match status" value="1"/>
</dbReference>
<feature type="domain" description="Helicase C-terminal" evidence="15">
    <location>
        <begin position="1135"/>
        <end position="1298"/>
    </location>
</feature>
<comment type="subcellular location">
    <subcellularLocation>
        <location evidence="1">Nucleus</location>
    </subcellularLocation>
</comment>
<dbReference type="SMART" id="SM00487">
    <property type="entry name" value="DEXDc"/>
    <property type="match status" value="1"/>
</dbReference>
<feature type="compositionally biased region" description="Low complexity" evidence="12">
    <location>
        <begin position="759"/>
        <end position="770"/>
    </location>
</feature>
<dbReference type="PANTHER" id="PTHR10799">
    <property type="entry name" value="SNF2/RAD54 HELICASE FAMILY"/>
    <property type="match status" value="1"/>
</dbReference>
<feature type="coiled-coil region" evidence="11">
    <location>
        <begin position="679"/>
        <end position="706"/>
    </location>
</feature>
<comment type="caution">
    <text evidence="18">The sequence shown here is derived from an EMBL/GenBank/DDBJ whole genome shotgun (WGS) entry which is preliminary data.</text>
</comment>
<dbReference type="CDD" id="cd18793">
    <property type="entry name" value="SF2_C_SNF"/>
    <property type="match status" value="1"/>
</dbReference>
<evidence type="ECO:0000256" key="9">
    <source>
        <dbReference type="ARBA" id="ARBA00023242"/>
    </source>
</evidence>
<evidence type="ECO:0000259" key="14">
    <source>
        <dbReference type="PROSITE" id="PS51192"/>
    </source>
</evidence>
<feature type="compositionally biased region" description="Polar residues" evidence="12">
    <location>
        <begin position="176"/>
        <end position="186"/>
    </location>
</feature>
<dbReference type="Gene3D" id="3.40.50.300">
    <property type="entry name" value="P-loop containing nucleotide triphosphate hydrolases"/>
    <property type="match status" value="1"/>
</dbReference>
<dbReference type="SMART" id="SM01314">
    <property type="entry name" value="SnAC"/>
    <property type="match status" value="1"/>
</dbReference>
<proteinExistence type="predicted"/>
<protein>
    <submittedName>
        <fullName evidence="18">Uncharacterized protein</fullName>
    </submittedName>
</protein>
<dbReference type="PROSITE" id="PS51204">
    <property type="entry name" value="HSA"/>
    <property type="match status" value="1"/>
</dbReference>
<dbReference type="InterPro" id="IPR038718">
    <property type="entry name" value="SNF2-like_sf"/>
</dbReference>
<evidence type="ECO:0000256" key="1">
    <source>
        <dbReference type="ARBA" id="ARBA00004123"/>
    </source>
</evidence>
<evidence type="ECO:0000256" key="10">
    <source>
        <dbReference type="PROSITE-ProRule" id="PRU00035"/>
    </source>
</evidence>
<evidence type="ECO:0000256" key="4">
    <source>
        <dbReference type="ARBA" id="ARBA00022806"/>
    </source>
</evidence>
<dbReference type="GO" id="GO:0140008">
    <property type="term" value="F:histone H4 reader activity"/>
    <property type="evidence" value="ECO:0007669"/>
    <property type="project" value="UniProtKB-ARBA"/>
</dbReference>
<dbReference type="InterPro" id="IPR001650">
    <property type="entry name" value="Helicase_C-like"/>
</dbReference>
<feature type="region of interest" description="Disordered" evidence="12">
    <location>
        <begin position="59"/>
        <end position="109"/>
    </location>
</feature>
<dbReference type="Pfam" id="PF00176">
    <property type="entry name" value="SNF2-rel_dom"/>
    <property type="match status" value="1"/>
</dbReference>
<dbReference type="PROSITE" id="PS51192">
    <property type="entry name" value="HELICASE_ATP_BIND_1"/>
    <property type="match status" value="1"/>
</dbReference>
<keyword evidence="8" id="KW-0804">Transcription</keyword>
<feature type="compositionally biased region" description="Acidic residues" evidence="12">
    <location>
        <begin position="1419"/>
        <end position="1428"/>
    </location>
</feature>
<dbReference type="FunFam" id="3.40.50.10810:FF:000008">
    <property type="entry name" value="Chromatin structure-remodeling complex subunit snf21"/>
    <property type="match status" value="1"/>
</dbReference>
<dbReference type="GO" id="GO:0004386">
    <property type="term" value="F:helicase activity"/>
    <property type="evidence" value="ECO:0007669"/>
    <property type="project" value="UniProtKB-KW"/>
</dbReference>
<dbReference type="Proteomes" id="UP001306508">
    <property type="component" value="Unassembled WGS sequence"/>
</dbReference>
<dbReference type="InterPro" id="IPR036427">
    <property type="entry name" value="Bromodomain-like_sf"/>
</dbReference>
<evidence type="ECO:0000313" key="19">
    <source>
        <dbReference type="Proteomes" id="UP001306508"/>
    </source>
</evidence>
<evidence type="ECO:0000259" key="17">
    <source>
        <dbReference type="PROSITE" id="PS51666"/>
    </source>
</evidence>
<dbReference type="GO" id="GO:0042393">
    <property type="term" value="F:histone binding"/>
    <property type="evidence" value="ECO:0007669"/>
    <property type="project" value="InterPro"/>
</dbReference>
<keyword evidence="7 10" id="KW-0103">Bromodomain</keyword>
<evidence type="ECO:0000259" key="15">
    <source>
        <dbReference type="PROSITE" id="PS51194"/>
    </source>
</evidence>
<dbReference type="Pfam" id="PF00271">
    <property type="entry name" value="Helicase_C"/>
    <property type="match status" value="1"/>
</dbReference>
<dbReference type="GO" id="GO:0016787">
    <property type="term" value="F:hydrolase activity"/>
    <property type="evidence" value="ECO:0007669"/>
    <property type="project" value="UniProtKB-KW"/>
</dbReference>
<keyword evidence="5" id="KW-0067">ATP-binding</keyword>
<evidence type="ECO:0000259" key="13">
    <source>
        <dbReference type="PROSITE" id="PS50014"/>
    </source>
</evidence>
<dbReference type="Gene3D" id="3.40.50.10810">
    <property type="entry name" value="Tandem AAA-ATPase domain"/>
    <property type="match status" value="1"/>
</dbReference>
<keyword evidence="19" id="KW-1185">Reference proteome</keyword>
<feature type="region of interest" description="Disordered" evidence="12">
    <location>
        <begin position="415"/>
        <end position="444"/>
    </location>
</feature>
<dbReference type="EMBL" id="JAWIZZ010000045">
    <property type="protein sequence ID" value="KAK5780052.1"/>
    <property type="molecule type" value="Genomic_DNA"/>
</dbReference>
<accession>A0AAN7WQT1</accession>
<feature type="domain" description="Bromo" evidence="13">
    <location>
        <begin position="1570"/>
        <end position="1640"/>
    </location>
</feature>
<evidence type="ECO:0000256" key="2">
    <source>
        <dbReference type="ARBA" id="ARBA00022741"/>
    </source>
</evidence>
<dbReference type="GO" id="GO:0005634">
    <property type="term" value="C:nucleus"/>
    <property type="evidence" value="ECO:0007669"/>
    <property type="project" value="UniProtKB-SubCell"/>
</dbReference>
<dbReference type="GO" id="GO:0005524">
    <property type="term" value="F:ATP binding"/>
    <property type="evidence" value="ECO:0007669"/>
    <property type="project" value="UniProtKB-KW"/>
</dbReference>
<dbReference type="InterPro" id="IPR014012">
    <property type="entry name" value="HSA_dom"/>
</dbReference>
<feature type="compositionally biased region" description="Basic and acidic residues" evidence="12">
    <location>
        <begin position="1383"/>
        <end position="1402"/>
    </location>
</feature>
<evidence type="ECO:0000313" key="18">
    <source>
        <dbReference type="EMBL" id="KAK5780052.1"/>
    </source>
</evidence>
<evidence type="ECO:0000259" key="16">
    <source>
        <dbReference type="PROSITE" id="PS51204"/>
    </source>
</evidence>
<dbReference type="Pfam" id="PF14619">
    <property type="entry name" value="SnAC"/>
    <property type="match status" value="1"/>
</dbReference>
<evidence type="ECO:0000256" key="3">
    <source>
        <dbReference type="ARBA" id="ARBA00022801"/>
    </source>
</evidence>
<evidence type="ECO:0000256" key="11">
    <source>
        <dbReference type="SAM" id="Coils"/>
    </source>
</evidence>
<feature type="domain" description="Helicase ATP-binding" evidence="14">
    <location>
        <begin position="823"/>
        <end position="988"/>
    </location>
</feature>
<gene>
    <name evidence="18" type="ORF">RI543_002592</name>
</gene>
<keyword evidence="11" id="KW-0175">Coiled coil</keyword>
<evidence type="ECO:0000256" key="8">
    <source>
        <dbReference type="ARBA" id="ARBA00023163"/>
    </source>
</evidence>
<dbReference type="Gene3D" id="1.20.920.10">
    <property type="entry name" value="Bromodomain-like"/>
    <property type="match status" value="1"/>
</dbReference>
<feature type="domain" description="QLQ" evidence="17">
    <location>
        <begin position="248"/>
        <end position="283"/>
    </location>
</feature>
<dbReference type="SUPFAM" id="SSF47370">
    <property type="entry name" value="Bromodomain"/>
    <property type="match status" value="1"/>
</dbReference>
<keyword evidence="4" id="KW-0347">Helicase</keyword>
<dbReference type="SMART" id="SM00297">
    <property type="entry name" value="BROMO"/>
    <property type="match status" value="1"/>
</dbReference>
<evidence type="ECO:0000256" key="6">
    <source>
        <dbReference type="ARBA" id="ARBA00023015"/>
    </source>
</evidence>
<feature type="compositionally biased region" description="Polar residues" evidence="12">
    <location>
        <begin position="209"/>
        <end position="251"/>
    </location>
</feature>
<evidence type="ECO:0000256" key="5">
    <source>
        <dbReference type="ARBA" id="ARBA00022840"/>
    </source>
</evidence>
<reference evidence="19" key="1">
    <citation type="submission" date="2023-07" db="EMBL/GenBank/DDBJ databases">
        <title>A draft genome of Kazachstania heterogenica Y-27499.</title>
        <authorList>
            <person name="Donic C."/>
            <person name="Kralova J.S."/>
            <person name="Fidel L."/>
            <person name="Ben-Dor S."/>
            <person name="Jung S."/>
        </authorList>
    </citation>
    <scope>NUCLEOTIDE SEQUENCE [LARGE SCALE GENOMIC DNA]</scope>
    <source>
        <strain evidence="19">Y27499</strain>
    </source>
</reference>
<feature type="domain" description="HSA" evidence="16">
    <location>
        <begin position="628"/>
        <end position="701"/>
    </location>
</feature>
<dbReference type="InterPro" id="IPR029295">
    <property type="entry name" value="SnAC"/>
</dbReference>
<dbReference type="SMART" id="SM00951">
    <property type="entry name" value="QLQ"/>
    <property type="match status" value="1"/>
</dbReference>
<dbReference type="InterPro" id="IPR027417">
    <property type="entry name" value="P-loop_NTPase"/>
</dbReference>
<feature type="region of interest" description="Disordered" evidence="12">
    <location>
        <begin position="1419"/>
        <end position="1475"/>
    </location>
</feature>
<dbReference type="FunFam" id="3.40.50.300:FF:000843">
    <property type="entry name" value="Chromatin structure-remodeling complex subunit snf21"/>
    <property type="match status" value="1"/>
</dbReference>
<feature type="region of interest" description="Disordered" evidence="12">
    <location>
        <begin position="167"/>
        <end position="251"/>
    </location>
</feature>
<dbReference type="PRINTS" id="PR00503">
    <property type="entry name" value="BROMODOMAIN"/>
</dbReference>
<evidence type="ECO:0000256" key="7">
    <source>
        <dbReference type="ARBA" id="ARBA00023117"/>
    </source>
</evidence>
<keyword evidence="6" id="KW-0805">Transcription regulation</keyword>
<feature type="compositionally biased region" description="Low complexity" evidence="12">
    <location>
        <begin position="59"/>
        <end position="84"/>
    </location>
</feature>
<keyword evidence="3" id="KW-0378">Hydrolase</keyword>
<sequence length="1705" mass="195165">MNIEIPQKQFTKEEINRCYIRWQQLRNEHGENAPNVPEFIFLTKTLQVAARQQQELQQRNNLNNNSGNPDNNNSNSSSNRNNGSVMDNNKINKIPSATSGMNPDGQYINSNLSQTVNIRSNRNDNVVTSPAERNVDVQMNANDIYRTASNLSNNILNTPNYVPQTKTLSLDEAVSPKTNSGNTTLRNMPKDSIYGHVQDNNNNNNNNNSPRLNKQPSQKMVYNQTQQQASQNVPTSQNSQQTTSHPNIFTPSQSNLLRAQITALKCLVNHQNVPIEYQAIIHQSVSHPPDFKKMLISLSEYLRMKKAYEAMSASPKTNLSSSMNQNLAFINQKSQVVQSPVNVVSNGPLSADHINNIPKPQSSPNQEISQINKGGMLKTTKSPRANKIKINNTGNNMNLGSEKTKISKFAEREIPSKNAKDENTPVSSNQEVLDKMHSRDTQSKISTEIQRKIIENQEPPEPAPPIPLDEFRKKNDMAEKIIEIEDPDIMVDSYSLPSIINTEVAYESLFPKDPTDFTIIPSLLPEGIDTHTTAEIYQTLIALNLDTAVNDCLAILLDDKVDKITKDKAMVDYRALQLLPLQKAVRGHVLQFEWYQNSLLTNTHPNFLSKIRDINIQDTLLTEELYRKHELQQYERRKRDGARRLEFILDRSIKQFNGRLENRSRRIKFGHKLITLHGNLEKEEQKRQERKAKERLQALKANDEEAYIKLLDQTKDTRITHLLRQTNEFLESLTNAVKDQQNFTKSMIESHLKKDGDESSTSATPASSVSGENELINVDVEEQENADYYNVAHRIKEEIKQQPSILVGGTLKEYQIKGLQWMVSLFNNHLNGILADEMGLGKTIQTISLLTYLYEVKKVHGPFLVIVPLSTLSNWSNEFAKWAPTLRTVSFKGTPAERKLKQATIRSGNFDVVLTTFEYIIKEKALLSKIKWVHMIIDEGHRMKNAQSKLSLTLNTYYHSDYRLILTGTPLQNNLPELWALLNFVLPKIFNSVQSFDEWFNTPFANTGGQDKIELSEEETLLVIRRLHKVLRPFLLRRLKKDVEKDLPDKVEKVIKCKMSALQQIMYQQMLKHRRLYVGDHTNKKMVGLRGFNNQLMQLKKICNHPFVFEEVEDQINPTRETNFNIWRVAGKFELLERVLPKLKATGHRVLIFFQMTQIMDIMEDFLRFMDIKYLRLDGHTKSDERSVLLRLFNDPESEYFCFILSTRAGGLGLNLQTADTVIIFDTDWNPHQDLQAQDRAHRIGQKNEVRILRLITEHSVEEAILERAHKKLDIDGKVIQAGKFDNKSTAEEQEALLRSLLEAEEDRRRRREAGDLEEDELNDSEINELLARDDNELAIFSNLDNERAVNDSELGIKTRLFDISELPDIYTKEIPTEEEVKENETLKLSEGRSSRDRKKTVYNDDLTEEQWLKQFEITDDENDDDDEIRGGRKRKGQADNSSYRVKQAKLENNGDGIIPETPLTIAGTPEGSMNDHATVYQEQQDEEGAITTAGKTSIKSARTSTKTRASKSTRGRGKGRGRGRPSKNKNGLHYIRVLDNTALPLVEREAISSQAELIYDFALNHKNELGRLLSPIFMERPPKTIYPDYYLLIKYPCAFENIRYHIDNKLYNSLFEIVEDFHLIFSNARVYNTEDSVIYNDSLELENQVIQKYQEITNDTKPIDFSVFDSKFASTPLIIPSNVNTSVASVANSPIPCTVSPSLE</sequence>
<keyword evidence="9" id="KW-0539">Nucleus</keyword>
<dbReference type="GO" id="GO:0006366">
    <property type="term" value="P:transcription by RNA polymerase II"/>
    <property type="evidence" value="ECO:0007669"/>
    <property type="project" value="UniProtKB-ARBA"/>
</dbReference>
<dbReference type="InterPro" id="IPR049730">
    <property type="entry name" value="SNF2/RAD54-like_C"/>
</dbReference>
<name>A0AAN7WQT1_9SACH</name>
<feature type="compositionally biased region" description="Basic residues" evidence="12">
    <location>
        <begin position="1509"/>
        <end position="1528"/>
    </location>
</feature>